<gene>
    <name evidence="1" type="ORF">DSM3645_01891</name>
</gene>
<accession>A4A0L3</accession>
<sequence>MEKVGSVQPVGAVIERHMTNAEPTLTVGLIAAQRRAMIGRLTMQRF</sequence>
<organism evidence="1 2">
    <name type="scientific">Blastopirellula marina DSM 3645</name>
    <dbReference type="NCBI Taxonomy" id="314230"/>
    <lineage>
        <taxon>Bacteria</taxon>
        <taxon>Pseudomonadati</taxon>
        <taxon>Planctomycetota</taxon>
        <taxon>Planctomycetia</taxon>
        <taxon>Pirellulales</taxon>
        <taxon>Pirellulaceae</taxon>
        <taxon>Blastopirellula</taxon>
    </lineage>
</organism>
<evidence type="ECO:0000313" key="2">
    <source>
        <dbReference type="Proteomes" id="UP000004358"/>
    </source>
</evidence>
<evidence type="ECO:0000313" key="1">
    <source>
        <dbReference type="EMBL" id="EAQ77679.1"/>
    </source>
</evidence>
<dbReference type="Proteomes" id="UP000004358">
    <property type="component" value="Unassembled WGS sequence"/>
</dbReference>
<reference evidence="1 2" key="1">
    <citation type="submission" date="2006-02" db="EMBL/GenBank/DDBJ databases">
        <authorList>
            <person name="Amann R."/>
            <person name="Ferriera S."/>
            <person name="Johnson J."/>
            <person name="Kravitz S."/>
            <person name="Halpern A."/>
            <person name="Remington K."/>
            <person name="Beeson K."/>
            <person name="Tran B."/>
            <person name="Rogers Y.-H."/>
            <person name="Friedman R."/>
            <person name="Venter J.C."/>
        </authorList>
    </citation>
    <scope>NUCLEOTIDE SEQUENCE [LARGE SCALE GENOMIC DNA]</scope>
    <source>
        <strain evidence="1 2">DSM 3645</strain>
    </source>
</reference>
<comment type="caution">
    <text evidence="1">The sequence shown here is derived from an EMBL/GenBank/DDBJ whole genome shotgun (WGS) entry which is preliminary data.</text>
</comment>
<dbReference type="HOGENOM" id="CLU_3180795_0_0_0"/>
<name>A4A0L3_9BACT</name>
<protein>
    <submittedName>
        <fullName evidence="1">Uncharacterized protein</fullName>
    </submittedName>
</protein>
<dbReference type="AlphaFoldDB" id="A4A0L3"/>
<proteinExistence type="predicted"/>
<dbReference type="EMBL" id="AANZ01000029">
    <property type="protein sequence ID" value="EAQ77679.1"/>
    <property type="molecule type" value="Genomic_DNA"/>
</dbReference>